<dbReference type="InterPro" id="IPR050072">
    <property type="entry name" value="Peptidase_M20A"/>
</dbReference>
<proteinExistence type="predicted"/>
<evidence type="ECO:0000259" key="4">
    <source>
        <dbReference type="Pfam" id="PF07687"/>
    </source>
</evidence>
<dbReference type="EC" id="3.5.1.18" evidence="3"/>
<dbReference type="Pfam" id="PF01546">
    <property type="entry name" value="Peptidase_M20"/>
    <property type="match status" value="1"/>
</dbReference>
<accession>A0A542ZRE0</accession>
<dbReference type="RefSeq" id="WP_246044227.1">
    <property type="nucleotide sequence ID" value="NZ_BAAAMD010000001.1"/>
</dbReference>
<evidence type="ECO:0000313" key="5">
    <source>
        <dbReference type="EMBL" id="TQL62924.1"/>
    </source>
</evidence>
<reference evidence="5 6" key="1">
    <citation type="submission" date="2019-06" db="EMBL/GenBank/DDBJ databases">
        <title>Sequencing the genomes of 1000 actinobacteria strains.</title>
        <authorList>
            <person name="Klenk H.-P."/>
        </authorList>
    </citation>
    <scope>NUCLEOTIDE SEQUENCE [LARGE SCALE GENOMIC DNA]</scope>
    <source>
        <strain evidence="5 6">DSM 8251</strain>
    </source>
</reference>
<dbReference type="GO" id="GO:0006526">
    <property type="term" value="P:L-arginine biosynthetic process"/>
    <property type="evidence" value="ECO:0007669"/>
    <property type="project" value="TreeGrafter"/>
</dbReference>
<organism evidence="5 6">
    <name type="scientific">Propioniferax innocua</name>
    <dbReference type="NCBI Taxonomy" id="1753"/>
    <lineage>
        <taxon>Bacteria</taxon>
        <taxon>Bacillati</taxon>
        <taxon>Actinomycetota</taxon>
        <taxon>Actinomycetes</taxon>
        <taxon>Propionibacteriales</taxon>
        <taxon>Propionibacteriaceae</taxon>
        <taxon>Propioniferax</taxon>
    </lineage>
</organism>
<dbReference type="InterPro" id="IPR010174">
    <property type="entry name" value="Succinyl-DAP_deSuclase_DapE"/>
</dbReference>
<keyword evidence="1" id="KW-0479">Metal-binding</keyword>
<evidence type="ECO:0000313" key="6">
    <source>
        <dbReference type="Proteomes" id="UP000316196"/>
    </source>
</evidence>
<dbReference type="SUPFAM" id="SSF53187">
    <property type="entry name" value="Zn-dependent exopeptidases"/>
    <property type="match status" value="1"/>
</dbReference>
<dbReference type="Pfam" id="PF07687">
    <property type="entry name" value="M20_dimer"/>
    <property type="match status" value="1"/>
</dbReference>
<dbReference type="NCBIfam" id="TIGR01900">
    <property type="entry name" value="dapE-gram_pos"/>
    <property type="match status" value="1"/>
</dbReference>
<sequence length="381" mass="40176">MHSLNLDGDVVALLQQLIDIESVSGNEGPLADAMETALRALPALEVTRNGDAVVARTDLGRERRVILAGHLDTVPLVAGSLPSRLEGVGDSERVIGRGSCDMKAGVAVFANMAPAIDAAIGRGDAPDVDVTWVFYDHEEVEDAKNGLGRLVRETPELLAGDFALLGEPSNAGIEGGCQGTLRIRITAHGRASHSARAWKGVNAIHGLAPVLTRLAAYEPRVVTVDGLEYHEGLNAVNITGGIATNVIPDAATVEVNLRYAPDRDDAEAVPHLLRSAGVMDEEGKPVEGYSWEITDHAHAARPGLESGIAAEFLKAAGGRASAKYGWTDVARFATLGIPAVNFGPGDPSLAHTDEEWCPTADVHECRRVLLTWLGLVEGNVA</sequence>
<comment type="caution">
    <text evidence="5">The sequence shown here is derived from an EMBL/GenBank/DDBJ whole genome shotgun (WGS) entry which is preliminary data.</text>
</comment>
<evidence type="ECO:0000256" key="2">
    <source>
        <dbReference type="ARBA" id="ARBA00022801"/>
    </source>
</evidence>
<dbReference type="GO" id="GO:0046872">
    <property type="term" value="F:metal ion binding"/>
    <property type="evidence" value="ECO:0007669"/>
    <property type="project" value="UniProtKB-KW"/>
</dbReference>
<gene>
    <name evidence="5" type="ORF">FB460_0716</name>
</gene>
<dbReference type="Proteomes" id="UP000316196">
    <property type="component" value="Unassembled WGS sequence"/>
</dbReference>
<dbReference type="SUPFAM" id="SSF55031">
    <property type="entry name" value="Bacterial exopeptidase dimerisation domain"/>
    <property type="match status" value="1"/>
</dbReference>
<name>A0A542ZRE0_9ACTN</name>
<dbReference type="GO" id="GO:0008777">
    <property type="term" value="F:acetylornithine deacetylase activity"/>
    <property type="evidence" value="ECO:0007669"/>
    <property type="project" value="TreeGrafter"/>
</dbReference>
<dbReference type="GO" id="GO:0009014">
    <property type="term" value="F:succinyl-diaminopimelate desuccinylase activity"/>
    <property type="evidence" value="ECO:0007669"/>
    <property type="project" value="UniProtKB-UniRule"/>
</dbReference>
<protein>
    <recommendedName>
        <fullName evidence="3">Succinyl-diaminopimelate desuccinylase</fullName>
        <ecNumber evidence="3">3.5.1.18</ecNumber>
    </recommendedName>
</protein>
<keyword evidence="2" id="KW-0378">Hydrolase</keyword>
<keyword evidence="6" id="KW-1185">Reference proteome</keyword>
<dbReference type="InterPro" id="IPR011650">
    <property type="entry name" value="Peptidase_M20_dimer"/>
</dbReference>
<feature type="domain" description="Peptidase M20 dimerisation" evidence="4">
    <location>
        <begin position="179"/>
        <end position="266"/>
    </location>
</feature>
<dbReference type="AlphaFoldDB" id="A0A542ZRE0"/>
<dbReference type="PANTHER" id="PTHR43808:SF31">
    <property type="entry name" value="N-ACETYL-L-CITRULLINE DEACETYLASE"/>
    <property type="match status" value="1"/>
</dbReference>
<dbReference type="InterPro" id="IPR036264">
    <property type="entry name" value="Bact_exopeptidase_dim_dom"/>
</dbReference>
<dbReference type="GO" id="GO:0009089">
    <property type="term" value="P:lysine biosynthetic process via diaminopimelate"/>
    <property type="evidence" value="ECO:0007669"/>
    <property type="project" value="UniProtKB-UniRule"/>
</dbReference>
<dbReference type="InterPro" id="IPR002933">
    <property type="entry name" value="Peptidase_M20"/>
</dbReference>
<evidence type="ECO:0000256" key="1">
    <source>
        <dbReference type="ARBA" id="ARBA00022723"/>
    </source>
</evidence>
<evidence type="ECO:0000256" key="3">
    <source>
        <dbReference type="NCBIfam" id="TIGR01900"/>
    </source>
</evidence>
<dbReference type="PANTHER" id="PTHR43808">
    <property type="entry name" value="ACETYLORNITHINE DEACETYLASE"/>
    <property type="match status" value="1"/>
</dbReference>
<dbReference type="Gene3D" id="3.30.70.360">
    <property type="match status" value="1"/>
</dbReference>
<dbReference type="Gene3D" id="3.40.630.10">
    <property type="entry name" value="Zn peptidases"/>
    <property type="match status" value="1"/>
</dbReference>
<dbReference type="EMBL" id="VFOR01000001">
    <property type="protein sequence ID" value="TQL62924.1"/>
    <property type="molecule type" value="Genomic_DNA"/>
</dbReference>